<sequence length="303" mass="33489">MTGLRMRFQLTPLLDLLLIVVFAQFLEGKQADETRDAKAEVQIETKLEALDEERAELTELRETLAEENVRLEAERNRAVELARSAVQTARDMEAATNRSADLLTELLDVPEAIAAQMRPEPRSDAAEDLQTARERIAQLRDQQGFEVLRFLAGYEELLKRAEVWTLHVRGGGFVALSTGSSVELLRLEQTGQRERAEEFVRKLFAATKILPQPKGLVVILVSFDRTARAGVYQPVLDGLGEAVRRLELDQGGRTQYEFAVLGAAPEPTATRETPESAARPEPPAEGDTIPAPASPEPNEGPSP</sequence>
<organism evidence="3 4">
    <name type="scientific">Alienimonas chondri</name>
    <dbReference type="NCBI Taxonomy" id="2681879"/>
    <lineage>
        <taxon>Bacteria</taxon>
        <taxon>Pseudomonadati</taxon>
        <taxon>Planctomycetota</taxon>
        <taxon>Planctomycetia</taxon>
        <taxon>Planctomycetales</taxon>
        <taxon>Planctomycetaceae</taxon>
        <taxon>Alienimonas</taxon>
    </lineage>
</organism>
<proteinExistence type="predicted"/>
<dbReference type="RefSeq" id="WP_171188105.1">
    <property type="nucleotide sequence ID" value="NZ_WTPX01000097.1"/>
</dbReference>
<comment type="caution">
    <text evidence="3">The sequence shown here is derived from an EMBL/GenBank/DDBJ whole genome shotgun (WGS) entry which is preliminary data.</text>
</comment>
<feature type="compositionally biased region" description="Pro residues" evidence="2">
    <location>
        <begin position="292"/>
        <end position="303"/>
    </location>
</feature>
<evidence type="ECO:0000313" key="4">
    <source>
        <dbReference type="Proteomes" id="UP000609651"/>
    </source>
</evidence>
<reference evidence="3 4" key="1">
    <citation type="journal article" date="2020" name="Syst. Appl. Microbiol.">
        <title>Alienimonas chondri sp. nov., a novel planctomycete isolated from the biofilm of the red alga Chondrus crispus.</title>
        <authorList>
            <person name="Vitorino I."/>
            <person name="Albuquerque L."/>
            <person name="Wiegand S."/>
            <person name="Kallscheuer N."/>
            <person name="da Costa M.S."/>
            <person name="Lobo-da-Cunha A."/>
            <person name="Jogler C."/>
            <person name="Lage O.M."/>
        </authorList>
    </citation>
    <scope>NUCLEOTIDE SEQUENCE [LARGE SCALE GENOMIC DNA]</scope>
    <source>
        <strain evidence="3 4">LzC2</strain>
    </source>
</reference>
<evidence type="ECO:0000313" key="3">
    <source>
        <dbReference type="EMBL" id="NNJ26769.1"/>
    </source>
</evidence>
<dbReference type="EMBL" id="WTPX01000097">
    <property type="protein sequence ID" value="NNJ26769.1"/>
    <property type="molecule type" value="Genomic_DNA"/>
</dbReference>
<keyword evidence="1" id="KW-0175">Coiled coil</keyword>
<evidence type="ECO:0000256" key="1">
    <source>
        <dbReference type="SAM" id="Coils"/>
    </source>
</evidence>
<gene>
    <name evidence="3" type="ORF">LzC2_28600</name>
</gene>
<name>A0ABX1VF92_9PLAN</name>
<feature type="coiled-coil region" evidence="1">
    <location>
        <begin position="40"/>
        <end position="81"/>
    </location>
</feature>
<evidence type="ECO:0000256" key="2">
    <source>
        <dbReference type="SAM" id="MobiDB-lite"/>
    </source>
</evidence>
<protein>
    <submittedName>
        <fullName evidence="3">Uncharacterized protein</fullName>
    </submittedName>
</protein>
<feature type="region of interest" description="Disordered" evidence="2">
    <location>
        <begin position="261"/>
        <end position="303"/>
    </location>
</feature>
<accession>A0ABX1VF92</accession>
<keyword evidence="4" id="KW-1185">Reference proteome</keyword>
<dbReference type="Proteomes" id="UP000609651">
    <property type="component" value="Unassembled WGS sequence"/>
</dbReference>